<accession>A0ACD1A8C7</accession>
<keyword evidence="2" id="KW-1185">Reference proteome</keyword>
<evidence type="ECO:0000313" key="1">
    <source>
        <dbReference type="EMBL" id="QOX62602.1"/>
    </source>
</evidence>
<name>A0ACD1A8C7_9FIRM</name>
<proteinExistence type="predicted"/>
<reference evidence="1" key="1">
    <citation type="submission" date="2019-08" db="EMBL/GenBank/DDBJ databases">
        <title>Genome sequence of Clostridiales bacterium MT110.</title>
        <authorList>
            <person name="Cao J."/>
        </authorList>
    </citation>
    <scope>NUCLEOTIDE SEQUENCE</scope>
    <source>
        <strain evidence="1">MT110</strain>
    </source>
</reference>
<sequence length="991" mass="117598">MSTLFNNIENNRQMIEGAYKKFKSFYYYNKNALYIREKIADFENNRPQVNKTFDILSKLLKSPNANKYENYLTELINNIDFLVYPKSFTTNEVKADIITNILDKDKDLEKVNFFIDMPIELHILDTLWTIYCGRIAKDSLGVFDNLYGNIIDESISYNDNNDFFESINFNKRRFFKFYFNEYTRWRNYAFDKLAENYEEKIDSILISLDLRNYYYSVHFNFSKISKYFNDDVRFKEMKPLTKIVKSIFLKYTCLIQDFRTDIKTSKNESIFPIGLFSSMLLSNIYLKDFDKKFDNLNLDYYGRYVDDVLLVYKTNKLDNFNLKKILRELFVDNDILHLNNNDSTYSLTIDENLKIQESKIKVLYIDSAESRTILDIYEQKIRINPSMVNMLPGELNIKDFDESAYMVDNWSAENKIRDIGQMSINSFRVNRYLSDIVRTQKNINEEGNDEVTKQYIKIRNFFKGNQAIEYYNSWINIFYFLVLNNDKKQIVQLYRDLRNSINLLKKPLNGFVGINNKRKITLMKKLKDSLKQHLKISMCSAFALDISLINENKIEWRKLSRKLLDSNMFNHYLAKYPLMNLCNLDGEISLINPKMKMCSPQNFSSFKLKWMPRFVKLEELFNYNFLNNYMADRSFFSEEQIDEIIREFYEINENYGEPFTLNIHNEDGNRYQKHIIKLDLKNKDRLKIKIAVANIKITELDCAVTLLDSSIGLIREKKELLFNILKQAVENEVDFLLLPEFYLPALWLNEVMEFTRKTEIVVITGLQYLTDDTQRAFNYVATILPFKVSKYVNVIPIIREKNHYAPIEKYELAELGFTCNGDNKIPVYDFFEIDDIKFGLFLCFEFTDIEARSIYKNNADILFIPQFNKDTSYFSNIVESLSRDNHCFIVQANTSIFGDSRITAPYNSDYKNIVQLKGGDNDGIIVGTIDIVKLKEYQDKYYSDEDTEIKQKLLDSVKIKDKRKYLKEKIEKREYDAEKRKIKKLPAKYST</sequence>
<organism evidence="1 2">
    <name type="scientific">Anoxybacterium hadale</name>
    <dbReference type="NCBI Taxonomy" id="3408580"/>
    <lineage>
        <taxon>Bacteria</taxon>
        <taxon>Bacillati</taxon>
        <taxon>Bacillota</taxon>
        <taxon>Clostridia</taxon>
        <taxon>Peptostreptococcales</taxon>
        <taxon>Anaerovoracaceae</taxon>
        <taxon>Anoxybacterium</taxon>
    </lineage>
</organism>
<protein>
    <submittedName>
        <fullName evidence="1">Uncharacterized protein</fullName>
    </submittedName>
</protein>
<gene>
    <name evidence="1" type="ORF">FRZ06_04195</name>
</gene>
<evidence type="ECO:0000313" key="2">
    <source>
        <dbReference type="Proteomes" id="UP000594014"/>
    </source>
</evidence>
<dbReference type="EMBL" id="CP042469">
    <property type="protein sequence ID" value="QOX62602.1"/>
    <property type="molecule type" value="Genomic_DNA"/>
</dbReference>
<dbReference type="Proteomes" id="UP000594014">
    <property type="component" value="Chromosome"/>
</dbReference>